<name>A0ACB9KV11_BAUVA</name>
<dbReference type="Proteomes" id="UP000828941">
    <property type="component" value="Chromosome 13"/>
</dbReference>
<dbReference type="EMBL" id="CM039438">
    <property type="protein sequence ID" value="KAI4301234.1"/>
    <property type="molecule type" value="Genomic_DNA"/>
</dbReference>
<reference evidence="1 2" key="1">
    <citation type="journal article" date="2022" name="DNA Res.">
        <title>Chromosomal-level genome assembly of the orchid tree Bauhinia variegata (Leguminosae; Cercidoideae) supports the allotetraploid origin hypothesis of Bauhinia.</title>
        <authorList>
            <person name="Zhong Y."/>
            <person name="Chen Y."/>
            <person name="Zheng D."/>
            <person name="Pang J."/>
            <person name="Liu Y."/>
            <person name="Luo S."/>
            <person name="Meng S."/>
            <person name="Qian L."/>
            <person name="Wei D."/>
            <person name="Dai S."/>
            <person name="Zhou R."/>
        </authorList>
    </citation>
    <scope>NUCLEOTIDE SEQUENCE [LARGE SCALE GENOMIC DNA]</scope>
    <source>
        <strain evidence="1">BV-YZ2020</strain>
    </source>
</reference>
<organism evidence="1 2">
    <name type="scientific">Bauhinia variegata</name>
    <name type="common">Purple orchid tree</name>
    <name type="synonym">Phanera variegata</name>
    <dbReference type="NCBI Taxonomy" id="167791"/>
    <lineage>
        <taxon>Eukaryota</taxon>
        <taxon>Viridiplantae</taxon>
        <taxon>Streptophyta</taxon>
        <taxon>Embryophyta</taxon>
        <taxon>Tracheophyta</taxon>
        <taxon>Spermatophyta</taxon>
        <taxon>Magnoliopsida</taxon>
        <taxon>eudicotyledons</taxon>
        <taxon>Gunneridae</taxon>
        <taxon>Pentapetalae</taxon>
        <taxon>rosids</taxon>
        <taxon>fabids</taxon>
        <taxon>Fabales</taxon>
        <taxon>Fabaceae</taxon>
        <taxon>Cercidoideae</taxon>
        <taxon>Cercideae</taxon>
        <taxon>Bauhiniinae</taxon>
        <taxon>Bauhinia</taxon>
    </lineage>
</organism>
<keyword evidence="2" id="KW-1185">Reference proteome</keyword>
<evidence type="ECO:0000313" key="1">
    <source>
        <dbReference type="EMBL" id="KAI4301234.1"/>
    </source>
</evidence>
<protein>
    <submittedName>
        <fullName evidence="1">Uncharacterized protein</fullName>
    </submittedName>
</protein>
<gene>
    <name evidence="1" type="ORF">L6164_034530</name>
</gene>
<sequence length="166" mass="18123">MRWTLLKILQHRYVEVAPALIAVHPDQKSVAVAVGADLRVFDIHAGSAASVVDVDDSDSPFHKDSIRAIGFGVKGKLFVSAGDDKIVKIWSADSWQCIFTVSSEKRVTAVAISDDGSYVCFADKFGVVWVVDLSGYDGSQPLVDKKATPLFSHYCSIITSFVSFFF</sequence>
<evidence type="ECO:0000313" key="2">
    <source>
        <dbReference type="Proteomes" id="UP000828941"/>
    </source>
</evidence>
<comment type="caution">
    <text evidence="1">The sequence shown here is derived from an EMBL/GenBank/DDBJ whole genome shotgun (WGS) entry which is preliminary data.</text>
</comment>
<accession>A0ACB9KV11</accession>
<proteinExistence type="predicted"/>